<evidence type="ECO:0000256" key="12">
    <source>
        <dbReference type="ARBA" id="ARBA00048555"/>
    </source>
</evidence>
<name>A0ABS8HPI2_9FIRM</name>
<evidence type="ECO:0000256" key="6">
    <source>
        <dbReference type="ARBA" id="ARBA00022679"/>
    </source>
</evidence>
<evidence type="ECO:0000256" key="9">
    <source>
        <dbReference type="ARBA" id="ARBA00031529"/>
    </source>
</evidence>
<evidence type="ECO:0000313" key="16">
    <source>
        <dbReference type="EMBL" id="MCC5465080.1"/>
    </source>
</evidence>
<gene>
    <name evidence="16" type="ORF">LMF89_06855</name>
</gene>
<comment type="caution">
    <text evidence="16">The sequence shown here is derived from an EMBL/GenBank/DDBJ whole genome shotgun (WGS) entry which is preliminary data.</text>
</comment>
<comment type="pathway">
    <text evidence="1 14">Cofactor biosynthesis; adenosylcobalamin biosynthesis; adenosylcobalamin from cob(II)yrinate a,c-diamide: step 2/7.</text>
</comment>
<evidence type="ECO:0000256" key="7">
    <source>
        <dbReference type="ARBA" id="ARBA00022741"/>
    </source>
</evidence>
<evidence type="ECO:0000256" key="1">
    <source>
        <dbReference type="ARBA" id="ARBA00005121"/>
    </source>
</evidence>
<evidence type="ECO:0000256" key="13">
    <source>
        <dbReference type="ARBA" id="ARBA00048692"/>
    </source>
</evidence>
<dbReference type="PANTHER" id="PTHR12213">
    <property type="entry name" value="CORRINOID ADENOSYLTRANSFERASE"/>
    <property type="match status" value="1"/>
</dbReference>
<evidence type="ECO:0000256" key="4">
    <source>
        <dbReference type="ARBA" id="ARBA00020963"/>
    </source>
</evidence>
<dbReference type="EMBL" id="JAJHJB010000006">
    <property type="protein sequence ID" value="MCC5465080.1"/>
    <property type="molecule type" value="Genomic_DNA"/>
</dbReference>
<evidence type="ECO:0000256" key="3">
    <source>
        <dbReference type="ARBA" id="ARBA00012454"/>
    </source>
</evidence>
<dbReference type="GO" id="GO:0008817">
    <property type="term" value="F:corrinoid adenosyltransferase activity"/>
    <property type="evidence" value="ECO:0007669"/>
    <property type="project" value="UniProtKB-EC"/>
</dbReference>
<keyword evidence="7 14" id="KW-0547">Nucleotide-binding</keyword>
<reference evidence="16" key="1">
    <citation type="submission" date="2021-11" db="EMBL/GenBank/DDBJ databases">
        <title>Description of a new species Pelosinus isolated from the bottom sediments of Lake Baikal.</title>
        <authorList>
            <person name="Zakharyuk A."/>
        </authorList>
    </citation>
    <scope>NUCLEOTIDE SEQUENCE</scope>
    <source>
        <strain evidence="16">Bkl1</strain>
    </source>
</reference>
<evidence type="ECO:0000256" key="5">
    <source>
        <dbReference type="ARBA" id="ARBA00022573"/>
    </source>
</evidence>
<keyword evidence="5 14" id="KW-0169">Cobalamin biosynthesis</keyword>
<evidence type="ECO:0000256" key="8">
    <source>
        <dbReference type="ARBA" id="ARBA00022840"/>
    </source>
</evidence>
<dbReference type="InterPro" id="IPR036451">
    <property type="entry name" value="CblAdoTrfase-like_sf"/>
</dbReference>
<keyword evidence="6 14" id="KW-0808">Transferase</keyword>
<keyword evidence="8 14" id="KW-0067">ATP-binding</keyword>
<dbReference type="Proteomes" id="UP001165492">
    <property type="component" value="Unassembled WGS sequence"/>
</dbReference>
<dbReference type="RefSeq" id="WP_007952994.1">
    <property type="nucleotide sequence ID" value="NZ_JAJHJB010000006.1"/>
</dbReference>
<sequence>MKVYTKTGDKGTTGLLTGERIDKDSLRVEAYGIVDEINSALGLARVWCCKNDNKDIIYSVQKMLMMVMADLASVNKESYYITEAHVKQLEQYIDALDAKLPPLKEFIIPGGSAGAAALDLARTTARRGERQAIKLSKQEDVNEQVLIALNRLSDLCFMLSRAELAQNQ</sequence>
<dbReference type="Pfam" id="PF01923">
    <property type="entry name" value="Cob_adeno_trans"/>
    <property type="match status" value="1"/>
</dbReference>
<evidence type="ECO:0000313" key="17">
    <source>
        <dbReference type="Proteomes" id="UP001165492"/>
    </source>
</evidence>
<dbReference type="InterPro" id="IPR016030">
    <property type="entry name" value="CblAdoTrfase-like"/>
</dbReference>
<keyword evidence="17" id="KW-1185">Reference proteome</keyword>
<evidence type="ECO:0000256" key="10">
    <source>
        <dbReference type="ARBA" id="ARBA00033334"/>
    </source>
</evidence>
<comment type="similarity">
    <text evidence="2 14">Belongs to the Cob(I)alamin adenosyltransferase family.</text>
</comment>
<dbReference type="InterPro" id="IPR029499">
    <property type="entry name" value="PduO-typ"/>
</dbReference>
<evidence type="ECO:0000256" key="14">
    <source>
        <dbReference type="RuleBase" id="RU366026"/>
    </source>
</evidence>
<evidence type="ECO:0000256" key="11">
    <source>
        <dbReference type="ARBA" id="ARBA00033354"/>
    </source>
</evidence>
<dbReference type="PANTHER" id="PTHR12213:SF0">
    <property type="entry name" value="CORRINOID ADENOSYLTRANSFERASE MMAB"/>
    <property type="match status" value="1"/>
</dbReference>
<dbReference type="NCBIfam" id="TIGR00636">
    <property type="entry name" value="PduO_Nterm"/>
    <property type="match status" value="1"/>
</dbReference>
<protein>
    <recommendedName>
        <fullName evidence="4 14">Corrinoid adenosyltransferase</fullName>
        <ecNumber evidence="3 14">2.5.1.17</ecNumber>
    </recommendedName>
    <alternativeName>
        <fullName evidence="9 14">Cob(II)alamin adenosyltransferase</fullName>
    </alternativeName>
    <alternativeName>
        <fullName evidence="11 14">Cob(II)yrinic acid a,c-diamide adenosyltransferase</fullName>
    </alternativeName>
    <alternativeName>
        <fullName evidence="10 14">Cobinamide/cobalamin adenosyltransferase</fullName>
    </alternativeName>
</protein>
<feature type="domain" description="Cobalamin adenosyltransferase-like" evidence="15">
    <location>
        <begin position="3"/>
        <end position="162"/>
    </location>
</feature>
<dbReference type="SUPFAM" id="SSF89028">
    <property type="entry name" value="Cobalamin adenosyltransferase-like"/>
    <property type="match status" value="1"/>
</dbReference>
<evidence type="ECO:0000259" key="15">
    <source>
        <dbReference type="Pfam" id="PF01923"/>
    </source>
</evidence>
<comment type="catalytic activity">
    <reaction evidence="12 14">
        <text>2 cob(II)yrinate a,c diamide + reduced [electron-transfer flavoprotein] + 2 ATP = 2 adenosylcob(III)yrinate a,c-diamide + 2 triphosphate + oxidized [electron-transfer flavoprotein] + 3 H(+)</text>
        <dbReference type="Rhea" id="RHEA:11528"/>
        <dbReference type="Rhea" id="RHEA-COMP:10685"/>
        <dbReference type="Rhea" id="RHEA-COMP:10686"/>
        <dbReference type="ChEBI" id="CHEBI:15378"/>
        <dbReference type="ChEBI" id="CHEBI:18036"/>
        <dbReference type="ChEBI" id="CHEBI:30616"/>
        <dbReference type="ChEBI" id="CHEBI:57692"/>
        <dbReference type="ChEBI" id="CHEBI:58307"/>
        <dbReference type="ChEBI" id="CHEBI:58503"/>
        <dbReference type="ChEBI" id="CHEBI:58537"/>
        <dbReference type="EC" id="2.5.1.17"/>
    </reaction>
</comment>
<comment type="catalytic activity">
    <reaction evidence="13 14">
        <text>2 cob(II)alamin + reduced [electron-transfer flavoprotein] + 2 ATP = 2 adenosylcob(III)alamin + 2 triphosphate + oxidized [electron-transfer flavoprotein] + 3 H(+)</text>
        <dbReference type="Rhea" id="RHEA:28671"/>
        <dbReference type="Rhea" id="RHEA-COMP:10685"/>
        <dbReference type="Rhea" id="RHEA-COMP:10686"/>
        <dbReference type="ChEBI" id="CHEBI:15378"/>
        <dbReference type="ChEBI" id="CHEBI:16304"/>
        <dbReference type="ChEBI" id="CHEBI:18036"/>
        <dbReference type="ChEBI" id="CHEBI:18408"/>
        <dbReference type="ChEBI" id="CHEBI:30616"/>
        <dbReference type="ChEBI" id="CHEBI:57692"/>
        <dbReference type="ChEBI" id="CHEBI:58307"/>
        <dbReference type="EC" id="2.5.1.17"/>
    </reaction>
</comment>
<dbReference type="Gene3D" id="1.20.1200.10">
    <property type="entry name" value="Cobalamin adenosyltransferase-like"/>
    <property type="match status" value="1"/>
</dbReference>
<proteinExistence type="inferred from homology"/>
<dbReference type="EC" id="2.5.1.17" evidence="3 14"/>
<evidence type="ECO:0000256" key="2">
    <source>
        <dbReference type="ARBA" id="ARBA00007487"/>
    </source>
</evidence>
<accession>A0ABS8HPI2</accession>
<organism evidence="16 17">
    <name type="scientific">Pelosinus baikalensis</name>
    <dbReference type="NCBI Taxonomy" id="2892015"/>
    <lineage>
        <taxon>Bacteria</taxon>
        <taxon>Bacillati</taxon>
        <taxon>Bacillota</taxon>
        <taxon>Negativicutes</taxon>
        <taxon>Selenomonadales</taxon>
        <taxon>Sporomusaceae</taxon>
        <taxon>Pelosinus</taxon>
    </lineage>
</organism>